<dbReference type="Proteomes" id="UP000092932">
    <property type="component" value="Chromosome"/>
</dbReference>
<dbReference type="AlphaFoldDB" id="A0A1B2ACA6"/>
<evidence type="ECO:0000313" key="2">
    <source>
        <dbReference type="Proteomes" id="UP000092932"/>
    </source>
</evidence>
<gene>
    <name evidence="1" type="ORF">A6F68_01269</name>
</gene>
<dbReference type="PATRIC" id="fig|692370.5.peg.1283"/>
<keyword evidence="2" id="KW-1185">Reference proteome</keyword>
<name>A0A1B2ACA6_9SPHN</name>
<proteinExistence type="predicted"/>
<dbReference type="STRING" id="692370.A6F68_01269"/>
<reference evidence="1 2" key="1">
    <citation type="submission" date="2016-07" db="EMBL/GenBank/DDBJ databases">
        <title>Complete genome sequence of Altererythrobacter dongtanensis KCTC 22672, a type strain with esterase isolated from tidal flat.</title>
        <authorList>
            <person name="Cheng H."/>
            <person name="Wu Y.-H."/>
            <person name="Zhou P."/>
            <person name="Huo Y.-Y."/>
            <person name="Wang C.-S."/>
            <person name="Xu X.-W."/>
        </authorList>
    </citation>
    <scope>NUCLEOTIDE SEQUENCE [LARGE SCALE GENOMIC DNA]</scope>
    <source>
        <strain evidence="1 2">KCTC 22672</strain>
    </source>
</reference>
<protein>
    <submittedName>
        <fullName evidence="1">Uncharacterized protein</fullName>
    </submittedName>
</protein>
<evidence type="ECO:0000313" key="1">
    <source>
        <dbReference type="EMBL" id="ANY19786.1"/>
    </source>
</evidence>
<dbReference type="EMBL" id="CP016591">
    <property type="protein sequence ID" value="ANY19786.1"/>
    <property type="molecule type" value="Genomic_DNA"/>
</dbReference>
<sequence>MLFGSPGNAISLGNFPTRLQPATTVRMTRPTRATPRQATSMLAFEPVPPPPADDPLLAFAPYMHRQPRRNSITPDLQRRFVATLAATGIVNQAARSIGKSMEALYKLRARPGAEGFAAAWDEALTWGADRLEDCALERAMREDWDFDGWTGRRDALLIYLIRLRSAFRIDERDLVPGHPVYERIRGEVLAEEAASSA</sequence>
<dbReference type="KEGG" id="ado:A6F68_01269"/>
<organism evidence="1 2">
    <name type="scientific">Tsuneonella dongtanensis</name>
    <dbReference type="NCBI Taxonomy" id="692370"/>
    <lineage>
        <taxon>Bacteria</taxon>
        <taxon>Pseudomonadati</taxon>
        <taxon>Pseudomonadota</taxon>
        <taxon>Alphaproteobacteria</taxon>
        <taxon>Sphingomonadales</taxon>
        <taxon>Erythrobacteraceae</taxon>
        <taxon>Tsuneonella</taxon>
    </lineage>
</organism>
<accession>A0A1B2ACA6</accession>